<dbReference type="NCBIfam" id="NF002964">
    <property type="entry name" value="PRK03635.1"/>
    <property type="match status" value="1"/>
</dbReference>
<feature type="domain" description="HTH lysR-type" evidence="5">
    <location>
        <begin position="2"/>
        <end position="58"/>
    </location>
</feature>
<dbReference type="SUPFAM" id="SSF53850">
    <property type="entry name" value="Periplasmic binding protein-like II"/>
    <property type="match status" value="1"/>
</dbReference>
<keyword evidence="2" id="KW-0805">Transcription regulation</keyword>
<reference evidence="6" key="1">
    <citation type="submission" date="2021-01" db="EMBL/GenBank/DDBJ databases">
        <title>Paracoccus amoyensis sp. nov., isolated from the surface seawater along the coast of Xiamen Island, China.</title>
        <authorList>
            <person name="Lyu L."/>
        </authorList>
    </citation>
    <scope>NUCLEOTIDE SEQUENCE</scope>
    <source>
        <strain evidence="6">MJ17</strain>
    </source>
</reference>
<dbReference type="InterPro" id="IPR036390">
    <property type="entry name" value="WH_DNA-bd_sf"/>
</dbReference>
<protein>
    <submittedName>
        <fullName evidence="6">LysR family transcriptional regulator ArgP</fullName>
    </submittedName>
</protein>
<evidence type="ECO:0000256" key="4">
    <source>
        <dbReference type="ARBA" id="ARBA00023163"/>
    </source>
</evidence>
<evidence type="ECO:0000256" key="2">
    <source>
        <dbReference type="ARBA" id="ARBA00023015"/>
    </source>
</evidence>
<dbReference type="Proteomes" id="UP000640485">
    <property type="component" value="Unassembled WGS sequence"/>
</dbReference>
<dbReference type="GO" id="GO:0003677">
    <property type="term" value="F:DNA binding"/>
    <property type="evidence" value="ECO:0007669"/>
    <property type="project" value="UniProtKB-KW"/>
</dbReference>
<dbReference type="AlphaFoldDB" id="A0A934SJ48"/>
<dbReference type="InterPro" id="IPR050176">
    <property type="entry name" value="LTTR"/>
</dbReference>
<comment type="caution">
    <text evidence="6">The sequence shown here is derived from an EMBL/GenBank/DDBJ whole genome shotgun (WGS) entry which is preliminary data.</text>
</comment>
<accession>A0A934SJ48</accession>
<dbReference type="InterPro" id="IPR005119">
    <property type="entry name" value="LysR_subst-bd"/>
</dbReference>
<dbReference type="InterPro" id="IPR017685">
    <property type="entry name" value="ArgP"/>
</dbReference>
<keyword evidence="4" id="KW-0804">Transcription</keyword>
<dbReference type="Gene3D" id="3.40.190.290">
    <property type="match status" value="1"/>
</dbReference>
<evidence type="ECO:0000256" key="1">
    <source>
        <dbReference type="ARBA" id="ARBA00009437"/>
    </source>
</evidence>
<dbReference type="Pfam" id="PF03466">
    <property type="entry name" value="LysR_substrate"/>
    <property type="match status" value="1"/>
</dbReference>
<organism evidence="6 7">
    <name type="scientific">Paracoccus caeni</name>
    <dbReference type="NCBI Taxonomy" id="657651"/>
    <lineage>
        <taxon>Bacteria</taxon>
        <taxon>Pseudomonadati</taxon>
        <taxon>Pseudomonadota</taxon>
        <taxon>Alphaproteobacteria</taxon>
        <taxon>Rhodobacterales</taxon>
        <taxon>Paracoccaceae</taxon>
        <taxon>Paracoccus</taxon>
    </lineage>
</organism>
<comment type="similarity">
    <text evidence="1">Belongs to the LysR transcriptional regulatory family.</text>
</comment>
<dbReference type="Gene3D" id="1.10.10.10">
    <property type="entry name" value="Winged helix-like DNA-binding domain superfamily/Winged helix DNA-binding domain"/>
    <property type="match status" value="1"/>
</dbReference>
<keyword evidence="7" id="KW-1185">Reference proteome</keyword>
<dbReference type="RefSeq" id="WP_200685612.1">
    <property type="nucleotide sequence ID" value="NZ_JAEPRQ010000002.1"/>
</dbReference>
<keyword evidence="3" id="KW-0238">DNA-binding</keyword>
<dbReference type="EMBL" id="JAEPRQ010000002">
    <property type="protein sequence ID" value="MBK4216079.1"/>
    <property type="molecule type" value="Genomic_DNA"/>
</dbReference>
<dbReference type="PANTHER" id="PTHR30579:SF2">
    <property type="entry name" value="HTH-TYPE TRANSCRIPTIONAL REGULATOR ARGP"/>
    <property type="match status" value="1"/>
</dbReference>
<dbReference type="InterPro" id="IPR036388">
    <property type="entry name" value="WH-like_DNA-bd_sf"/>
</dbReference>
<dbReference type="GO" id="GO:0003700">
    <property type="term" value="F:DNA-binding transcription factor activity"/>
    <property type="evidence" value="ECO:0007669"/>
    <property type="project" value="InterPro"/>
</dbReference>
<name>A0A934SJ48_9RHOB</name>
<evidence type="ECO:0000256" key="3">
    <source>
        <dbReference type="ARBA" id="ARBA00023125"/>
    </source>
</evidence>
<dbReference type="NCBIfam" id="NF009888">
    <property type="entry name" value="PRK13348.1"/>
    <property type="match status" value="1"/>
</dbReference>
<dbReference type="InterPro" id="IPR000847">
    <property type="entry name" value="LysR_HTH_N"/>
</dbReference>
<sequence>MIDYPALAALTEVLRRGSFEAAASALNVTPSAISQRIRALEDRMGAVLVDRGPPVTGTETGHRLAAHLDQVRLLESTLPDRSDRPPVLRIAVNADSLASWVMPVLPSAPGFVDLVIDDQDHALDWLRSGQVIAAITSDSRPVTGCDSFPLGRMRYRATASVDFARKHFKGGVTAANLSTAPSLCFNAKDTLQSRWAQMATGQKITLPMHRIPSSQAFVEATRLGLGWAMNPEIMIREELASRRLMDLKSALPLDVPLYWQVSRITARAIAPLTEAIRKTARATLLS</sequence>
<dbReference type="NCBIfam" id="TIGR03298">
    <property type="entry name" value="argP"/>
    <property type="match status" value="1"/>
</dbReference>
<proteinExistence type="inferred from homology"/>
<dbReference type="SUPFAM" id="SSF46785">
    <property type="entry name" value="Winged helix' DNA-binding domain"/>
    <property type="match status" value="1"/>
</dbReference>
<evidence type="ECO:0000259" key="5">
    <source>
        <dbReference type="PROSITE" id="PS50931"/>
    </source>
</evidence>
<dbReference type="Pfam" id="PF00126">
    <property type="entry name" value="HTH_1"/>
    <property type="match status" value="1"/>
</dbReference>
<dbReference type="PANTHER" id="PTHR30579">
    <property type="entry name" value="TRANSCRIPTIONAL REGULATOR"/>
    <property type="match status" value="1"/>
</dbReference>
<dbReference type="PRINTS" id="PR00039">
    <property type="entry name" value="HTHLYSR"/>
</dbReference>
<evidence type="ECO:0000313" key="7">
    <source>
        <dbReference type="Proteomes" id="UP000640485"/>
    </source>
</evidence>
<evidence type="ECO:0000313" key="6">
    <source>
        <dbReference type="EMBL" id="MBK4216079.1"/>
    </source>
</evidence>
<dbReference type="PROSITE" id="PS50931">
    <property type="entry name" value="HTH_LYSR"/>
    <property type="match status" value="1"/>
</dbReference>
<gene>
    <name evidence="6" type="ORF">JJJ17_09090</name>
</gene>